<reference evidence="2 3" key="1">
    <citation type="submission" date="2020-08" db="EMBL/GenBank/DDBJ databases">
        <title>Streptomycin Non-resistant strain, P. mexicana.</title>
        <authorList>
            <person name="Ganesh-Kumar S."/>
            <person name="Zhe T."/>
            <person name="Yu Z."/>
            <person name="Min Y."/>
        </authorList>
    </citation>
    <scope>NUCLEOTIDE SEQUENCE [LARGE SCALE GENOMIC DNA]</scope>
    <source>
        <strain evidence="2 3">GTZY2</strain>
    </source>
</reference>
<dbReference type="GeneID" id="81470785"/>
<dbReference type="SUPFAM" id="SSF144064">
    <property type="entry name" value="Heme iron utilization protein-like"/>
    <property type="match status" value="1"/>
</dbReference>
<name>A0A7G9TGJ4_PSEMX</name>
<dbReference type="Gene3D" id="3.40.1570.10">
    <property type="entry name" value="HemS/ChuS/ChuX like domains"/>
    <property type="match status" value="1"/>
</dbReference>
<gene>
    <name evidence="2" type="ORF">IAE60_07390</name>
</gene>
<evidence type="ECO:0000256" key="1">
    <source>
        <dbReference type="SAM" id="MobiDB-lite"/>
    </source>
</evidence>
<organism evidence="2 3">
    <name type="scientific">Pseudoxanthomonas mexicana</name>
    <dbReference type="NCBI Taxonomy" id="128785"/>
    <lineage>
        <taxon>Bacteria</taxon>
        <taxon>Pseudomonadati</taxon>
        <taxon>Pseudomonadota</taxon>
        <taxon>Gammaproteobacteria</taxon>
        <taxon>Lysobacterales</taxon>
        <taxon>Lysobacteraceae</taxon>
        <taxon>Pseudoxanthomonas</taxon>
    </lineage>
</organism>
<dbReference type="Proteomes" id="UP000515838">
    <property type="component" value="Chromosome"/>
</dbReference>
<sequence length="211" mass="22354">MATLRLMPGPVFGDVSDAFPAATQLAALGPVLCLYRTQQGSELAGWQQAVRVEVHTGVGSDGLDERLLFFDAQGRCCWRLCLLPDSDFVAWDRLAASLPAGRDADAGGLADRLWRRLAGRLLGGQWRACVLHLHALPQPGALPVLAASLPLMSMLSASTAQRLAQAEGADLEGGPRTNIGLPSPSRQPSDASPAEEAREAGDNVIPLVRKT</sequence>
<protein>
    <submittedName>
        <fullName evidence="2">Hemin transport protein</fullName>
    </submittedName>
</protein>
<dbReference type="AlphaFoldDB" id="A0A7G9TGJ4"/>
<dbReference type="InterPro" id="IPR053733">
    <property type="entry name" value="Heme_Transport_Util_sf"/>
</dbReference>
<feature type="region of interest" description="Disordered" evidence="1">
    <location>
        <begin position="165"/>
        <end position="211"/>
    </location>
</feature>
<evidence type="ECO:0000313" key="3">
    <source>
        <dbReference type="Proteomes" id="UP000515838"/>
    </source>
</evidence>
<evidence type="ECO:0000313" key="2">
    <source>
        <dbReference type="EMBL" id="QNN79219.1"/>
    </source>
</evidence>
<dbReference type="EMBL" id="CP060731">
    <property type="protein sequence ID" value="QNN79219.1"/>
    <property type="molecule type" value="Genomic_DNA"/>
</dbReference>
<proteinExistence type="predicted"/>
<dbReference type="RefSeq" id="WP_187574389.1">
    <property type="nucleotide sequence ID" value="NZ_CP060731.1"/>
</dbReference>
<accession>A0A7G9TGJ4</accession>